<evidence type="ECO:0000313" key="2">
    <source>
        <dbReference type="EMBL" id="MCB5225839.1"/>
    </source>
</evidence>
<reference evidence="2 3" key="1">
    <citation type="submission" date="2021-10" db="EMBL/GenBank/DDBJ databases">
        <title>Alishewanella koreense sp. nov. isolated from seawater of southwestern coast in South Korea and the proposal for the reclassification of Rheinheimera perlucida and Rheinheimera tuosuensis as Arsukibacterium perlucida and Arsukibacterium tuosuensis.</title>
        <authorList>
            <person name="Kim K.H."/>
            <person name="Ruan W."/>
            <person name="Kim K.R."/>
            <person name="Baek J.H."/>
            <person name="Jeon C.O."/>
        </authorList>
    </citation>
    <scope>NUCLEOTIDE SEQUENCE [LARGE SCALE GENOMIC DNA]</scope>
    <source>
        <strain evidence="2 3">16-MA</strain>
    </source>
</reference>
<dbReference type="Proteomes" id="UP000633814">
    <property type="component" value="Unassembled WGS sequence"/>
</dbReference>
<sequence length="87" mass="10196">MAADNDDCQDPVRDWLPRQLLKQRLEEQGWVVQRIRIDDGCYEVRALDEQGRKVKATFSPSSLSLLKLEWKKDKHTQDTPPTANLFR</sequence>
<evidence type="ECO:0000313" key="3">
    <source>
        <dbReference type="Proteomes" id="UP000633814"/>
    </source>
</evidence>
<name>A0ABS8C0I3_9ALTE</name>
<dbReference type="Pfam" id="PF13670">
    <property type="entry name" value="PepSY_2"/>
    <property type="match status" value="1"/>
</dbReference>
<accession>A0ABS8C0I3</accession>
<keyword evidence="3" id="KW-1185">Reference proteome</keyword>
<comment type="caution">
    <text evidence="2">The sequence shown here is derived from an EMBL/GenBank/DDBJ whole genome shotgun (WGS) entry which is preliminary data.</text>
</comment>
<protein>
    <submittedName>
        <fullName evidence="2">PepSY domain-containing protein</fullName>
    </submittedName>
</protein>
<dbReference type="EMBL" id="JAEINI020000001">
    <property type="protein sequence ID" value="MCB5225839.1"/>
    <property type="molecule type" value="Genomic_DNA"/>
</dbReference>
<proteinExistence type="predicted"/>
<evidence type="ECO:0000259" key="1">
    <source>
        <dbReference type="Pfam" id="PF13670"/>
    </source>
</evidence>
<organism evidence="2 3">
    <name type="scientific">Alishewanella maricola</name>
    <dbReference type="NCBI Taxonomy" id="2795740"/>
    <lineage>
        <taxon>Bacteria</taxon>
        <taxon>Pseudomonadati</taxon>
        <taxon>Pseudomonadota</taxon>
        <taxon>Gammaproteobacteria</taxon>
        <taxon>Alteromonadales</taxon>
        <taxon>Alteromonadaceae</taxon>
        <taxon>Alishewanella</taxon>
    </lineage>
</organism>
<dbReference type="InterPro" id="IPR025711">
    <property type="entry name" value="PepSY"/>
</dbReference>
<dbReference type="RefSeq" id="WP_226749918.1">
    <property type="nucleotide sequence ID" value="NZ_JAEINI020000001.1"/>
</dbReference>
<gene>
    <name evidence="2" type="ORF">JAO78_003305</name>
</gene>
<feature type="domain" description="PepSY" evidence="1">
    <location>
        <begin position="2"/>
        <end position="67"/>
    </location>
</feature>